<dbReference type="AlphaFoldDB" id="A0A3P6RB06"/>
<organism evidence="1 2">
    <name type="scientific">Anisakis simplex</name>
    <name type="common">Herring worm</name>
    <dbReference type="NCBI Taxonomy" id="6269"/>
    <lineage>
        <taxon>Eukaryota</taxon>
        <taxon>Metazoa</taxon>
        <taxon>Ecdysozoa</taxon>
        <taxon>Nematoda</taxon>
        <taxon>Chromadorea</taxon>
        <taxon>Rhabditida</taxon>
        <taxon>Spirurina</taxon>
        <taxon>Ascaridomorpha</taxon>
        <taxon>Ascaridoidea</taxon>
        <taxon>Anisakidae</taxon>
        <taxon>Anisakis</taxon>
        <taxon>Anisakis simplex complex</taxon>
    </lineage>
</organism>
<dbReference type="GO" id="GO:0003713">
    <property type="term" value="F:transcription coactivator activity"/>
    <property type="evidence" value="ECO:0007669"/>
    <property type="project" value="InterPro"/>
</dbReference>
<sequence>MNGVCVLLRGTLNRSTLTGSSTLHFDAESAAIEDVRRREILSQYGDRIRTIQRRFNLQS</sequence>
<dbReference type="GO" id="GO:0005634">
    <property type="term" value="C:nucleus"/>
    <property type="evidence" value="ECO:0007669"/>
    <property type="project" value="InterPro"/>
</dbReference>
<name>A0A3P6RB06_ANISI</name>
<evidence type="ECO:0000313" key="1">
    <source>
        <dbReference type="EMBL" id="VDK52240.1"/>
    </source>
</evidence>
<proteinExistence type="predicted"/>
<dbReference type="Pfam" id="PF02312">
    <property type="entry name" value="CBF_beta"/>
    <property type="match status" value="1"/>
</dbReference>
<dbReference type="SUPFAM" id="SSF50723">
    <property type="entry name" value="Core binding factor beta, CBF"/>
    <property type="match status" value="1"/>
</dbReference>
<dbReference type="InterPro" id="IPR003417">
    <property type="entry name" value="CBF_beta"/>
</dbReference>
<protein>
    <submittedName>
        <fullName evidence="1">Uncharacterized protein</fullName>
    </submittedName>
</protein>
<evidence type="ECO:0000313" key="2">
    <source>
        <dbReference type="Proteomes" id="UP000267096"/>
    </source>
</evidence>
<dbReference type="Gene3D" id="2.40.250.10">
    <property type="entry name" value="Core binding factor, beta subunit"/>
    <property type="match status" value="1"/>
</dbReference>
<accession>A0A3P6RB06</accession>
<keyword evidence="2" id="KW-1185">Reference proteome</keyword>
<gene>
    <name evidence="1" type="ORF">ASIM_LOCUS14392</name>
</gene>
<dbReference type="Proteomes" id="UP000267096">
    <property type="component" value="Unassembled WGS sequence"/>
</dbReference>
<reference evidence="1 2" key="1">
    <citation type="submission" date="2018-11" db="EMBL/GenBank/DDBJ databases">
        <authorList>
            <consortium name="Pathogen Informatics"/>
        </authorList>
    </citation>
    <scope>NUCLEOTIDE SEQUENCE [LARGE SCALE GENOMIC DNA]</scope>
</reference>
<dbReference type="EMBL" id="UYRR01031736">
    <property type="protein sequence ID" value="VDK52240.1"/>
    <property type="molecule type" value="Genomic_DNA"/>
</dbReference>
<dbReference type="OrthoDB" id="10026505at2759"/>
<dbReference type="InterPro" id="IPR036552">
    <property type="entry name" value="CBF_bsu_sf"/>
</dbReference>